<name>A0AAI9ULI2_9PEZI</name>
<evidence type="ECO:0000313" key="2">
    <source>
        <dbReference type="EMBL" id="KAK1460553.1"/>
    </source>
</evidence>
<accession>A0AAI9ULI2</accession>
<dbReference type="Proteomes" id="UP001239213">
    <property type="component" value="Unassembled WGS sequence"/>
</dbReference>
<gene>
    <name evidence="2" type="ORF">CCUS01_08900</name>
</gene>
<dbReference type="EMBL" id="MPDP01000273">
    <property type="protein sequence ID" value="KAK1460553.1"/>
    <property type="molecule type" value="Genomic_DNA"/>
</dbReference>
<protein>
    <submittedName>
        <fullName evidence="2">Uncharacterized protein</fullName>
    </submittedName>
</protein>
<feature type="region of interest" description="Disordered" evidence="1">
    <location>
        <begin position="75"/>
        <end position="115"/>
    </location>
</feature>
<organism evidence="2 3">
    <name type="scientific">Colletotrichum cuscutae</name>
    <dbReference type="NCBI Taxonomy" id="1209917"/>
    <lineage>
        <taxon>Eukaryota</taxon>
        <taxon>Fungi</taxon>
        <taxon>Dikarya</taxon>
        <taxon>Ascomycota</taxon>
        <taxon>Pezizomycotina</taxon>
        <taxon>Sordariomycetes</taxon>
        <taxon>Hypocreomycetidae</taxon>
        <taxon>Glomerellales</taxon>
        <taxon>Glomerellaceae</taxon>
        <taxon>Colletotrichum</taxon>
        <taxon>Colletotrichum acutatum species complex</taxon>
    </lineage>
</organism>
<keyword evidence="3" id="KW-1185">Reference proteome</keyword>
<feature type="compositionally biased region" description="Polar residues" evidence="1">
    <location>
        <begin position="85"/>
        <end position="104"/>
    </location>
</feature>
<evidence type="ECO:0000256" key="1">
    <source>
        <dbReference type="SAM" id="MobiDB-lite"/>
    </source>
</evidence>
<dbReference type="AlphaFoldDB" id="A0AAI9ULI2"/>
<evidence type="ECO:0000313" key="3">
    <source>
        <dbReference type="Proteomes" id="UP001239213"/>
    </source>
</evidence>
<comment type="caution">
    <text evidence="2">The sequence shown here is derived from an EMBL/GenBank/DDBJ whole genome shotgun (WGS) entry which is preliminary data.</text>
</comment>
<reference evidence="2" key="1">
    <citation type="submission" date="2016-11" db="EMBL/GenBank/DDBJ databases">
        <title>The genome sequence of Colletotrichum cuscutae.</title>
        <authorList>
            <person name="Baroncelli R."/>
        </authorList>
    </citation>
    <scope>NUCLEOTIDE SEQUENCE</scope>
    <source>
        <strain evidence="2">IMI 304802</strain>
    </source>
</reference>
<sequence length="115" mass="12417">MSEYLIKYPGIEASRHRRPIVAPSGNAATAEEFMTGTLTHVLNDRLPRNVAQRVQARVTANVVLAGDCCRRLSAYHGTSERNGTHAPTPSNGSSPRGTPDTRNTALGPCQLCSMR</sequence>
<proteinExistence type="predicted"/>